<evidence type="ECO:0000313" key="2">
    <source>
        <dbReference type="Proteomes" id="UP000030649"/>
    </source>
</evidence>
<proteinExistence type="predicted"/>
<protein>
    <submittedName>
        <fullName evidence="1">Uncharacterized protein</fullName>
    </submittedName>
</protein>
<reference evidence="1 2" key="1">
    <citation type="journal article" date="2013" name="PLoS ONE">
        <title>Assembly-driven community genomics of a hypersaline microbial ecosystem.</title>
        <authorList>
            <person name="Podell S."/>
            <person name="Ugalde J.A."/>
            <person name="Narasingarao P."/>
            <person name="Banfield J.F."/>
            <person name="Heidelberg K.B."/>
            <person name="Allen E.E."/>
        </authorList>
    </citation>
    <scope>NUCLEOTIDE SEQUENCE [LARGE SCALE GENOMIC DNA]</scope>
    <source>
        <strain evidence="2">J07HQW1</strain>
    </source>
</reference>
<accession>U1N2T9</accession>
<dbReference type="EMBL" id="KE356560">
    <property type="protein sequence ID" value="ERG90678.1"/>
    <property type="molecule type" value="Genomic_DNA"/>
</dbReference>
<evidence type="ECO:0000313" key="1">
    <source>
        <dbReference type="EMBL" id="ERG90678.1"/>
    </source>
</evidence>
<name>U1N2T9_9EURY</name>
<sequence length="37" mass="4194">MAVPAEPSQCHECHDEDIAEISETLQSDSYFMKAENH</sequence>
<dbReference type="HOGENOM" id="CLU_214688_0_0_2"/>
<organism evidence="1 2">
    <name type="scientific">Haloquadratum walsbyi J07HQW1</name>
    <dbReference type="NCBI Taxonomy" id="1238424"/>
    <lineage>
        <taxon>Archaea</taxon>
        <taxon>Methanobacteriati</taxon>
        <taxon>Methanobacteriota</taxon>
        <taxon>Stenosarchaea group</taxon>
        <taxon>Halobacteria</taxon>
        <taxon>Halobacteriales</taxon>
        <taxon>Haloferacaceae</taxon>
        <taxon>Haloquadratum</taxon>
    </lineage>
</organism>
<gene>
    <name evidence="1" type="ORF">J07HQW1_00705</name>
</gene>
<dbReference type="AlphaFoldDB" id="U1N2T9"/>
<dbReference type="Proteomes" id="UP000030649">
    <property type="component" value="Unassembled WGS sequence"/>
</dbReference>